<name>A0A0F7PEQ1_9EURY</name>
<dbReference type="RefSeq" id="WP_050048769.1">
    <property type="nucleotide sequence ID" value="NZ_CP008874.1"/>
</dbReference>
<reference evidence="5 8" key="1">
    <citation type="journal article" date="2015" name="ISME J.">
        <title>Elemental sulfur and acetate can support life of a novel strictly anaerobic haloarchaeon.</title>
        <authorList>
            <person name="Sorokin D.Y."/>
            <person name="Kublanov I.V."/>
            <person name="Gavrilov S.N."/>
            <person name="Rojo D."/>
            <person name="Roman P."/>
            <person name="Golyshin P.N."/>
            <person name="Slepak V.Z."/>
            <person name="Smedile F."/>
            <person name="Ferrer M."/>
            <person name="Messina E."/>
            <person name="La Cono V."/>
            <person name="Yakimov M.M."/>
        </authorList>
    </citation>
    <scope>NUCLEOTIDE SEQUENCE [LARGE SCALE GENOMIC DNA]</scope>
    <source>
        <strain evidence="5 8">HSR2</strain>
    </source>
</reference>
<dbReference type="SUPFAM" id="SSF54980">
    <property type="entry name" value="EF-G C-terminal domain-like"/>
    <property type="match status" value="1"/>
</dbReference>
<evidence type="ECO:0000313" key="5">
    <source>
        <dbReference type="EMBL" id="AKH98079.1"/>
    </source>
</evidence>
<dbReference type="Pfam" id="PF01172">
    <property type="entry name" value="SBDS_N"/>
    <property type="match status" value="1"/>
</dbReference>
<dbReference type="KEGG" id="hsu:HLASF_1601"/>
<dbReference type="Gene3D" id="3.30.70.240">
    <property type="match status" value="1"/>
</dbReference>
<dbReference type="STRING" id="1604004.HLASA_1588"/>
<dbReference type="Proteomes" id="UP000060390">
    <property type="component" value="Chromosome"/>
</dbReference>
<dbReference type="Pfam" id="PF20268">
    <property type="entry name" value="SBDS_C"/>
    <property type="match status" value="1"/>
</dbReference>
<dbReference type="PANTHER" id="PTHR10927">
    <property type="entry name" value="RIBOSOME MATURATION PROTEIN SBDS"/>
    <property type="match status" value="1"/>
</dbReference>
<dbReference type="EMBL" id="CP011564">
    <property type="protein sequence ID" value="ALG82473.1"/>
    <property type="molecule type" value="Genomic_DNA"/>
</dbReference>
<evidence type="ECO:0000259" key="3">
    <source>
        <dbReference type="Pfam" id="PF09377"/>
    </source>
</evidence>
<reference evidence="6 7" key="3">
    <citation type="journal article" date="2016" name="Stand. Genomic Sci.">
        <title>Complete genome sequence of 'Halanaeroarchaeum sulfurireducens' M27-SA2, a sulfur-reducing and acetate-oxidizing haloarchaeon from the deep-sea hypersaline anoxic lake Medee.</title>
        <authorList>
            <person name="Messina E."/>
            <person name="Sorokin D.Y."/>
            <person name="Kublanov I.V."/>
            <person name="Toshchakov S."/>
            <person name="Lopatina A."/>
            <person name="Arcadi E."/>
            <person name="Smedile F."/>
            <person name="La Spada G."/>
            <person name="La Cono V."/>
            <person name="Yakimov M.M."/>
        </authorList>
    </citation>
    <scope>NUCLEOTIDE SEQUENCE [LARGE SCALE GENOMIC DNA]</scope>
    <source>
        <strain evidence="6 7">M27-SA2</strain>
    </source>
</reference>
<feature type="domain" description="Ribosome maturation protein SDO1/SBDS central" evidence="3">
    <location>
        <begin position="102"/>
        <end position="163"/>
    </location>
</feature>
<dbReference type="InterPro" id="IPR035647">
    <property type="entry name" value="EFG_III/V"/>
</dbReference>
<dbReference type="GO" id="GO:0042256">
    <property type="term" value="P:cytosolic ribosome assembly"/>
    <property type="evidence" value="ECO:0007669"/>
    <property type="project" value="InterPro"/>
</dbReference>
<dbReference type="OrthoDB" id="84504at2157"/>
<feature type="domain" description="Ribosome maturation protein SDO1/SBDS C-terminal" evidence="4">
    <location>
        <begin position="167"/>
        <end position="233"/>
    </location>
</feature>
<dbReference type="HOGENOM" id="CLU_043216_2_0_2"/>
<evidence type="ECO:0000256" key="1">
    <source>
        <dbReference type="ARBA" id="ARBA00007433"/>
    </source>
</evidence>
<dbReference type="Proteomes" id="UP000069906">
    <property type="component" value="Chromosome"/>
</dbReference>
<dbReference type="InterPro" id="IPR018978">
    <property type="entry name" value="SDO1/SBDS_central"/>
</dbReference>
<dbReference type="EMBL" id="CP008874">
    <property type="protein sequence ID" value="AKH98079.1"/>
    <property type="molecule type" value="Genomic_DNA"/>
</dbReference>
<evidence type="ECO:0000259" key="4">
    <source>
        <dbReference type="Pfam" id="PF20268"/>
    </source>
</evidence>
<gene>
    <name evidence="6" type="ORF">HLASA_1588</name>
    <name evidence="5" type="ORF">HLASF_1601</name>
</gene>
<dbReference type="InterPro" id="IPR002140">
    <property type="entry name" value="Sdo1/SBDS"/>
</dbReference>
<dbReference type="InterPro" id="IPR019783">
    <property type="entry name" value="SDO1/SBDS_N"/>
</dbReference>
<dbReference type="InterPro" id="IPR037188">
    <property type="entry name" value="Sdo1/SBDS_central_sf"/>
</dbReference>
<dbReference type="Gene3D" id="1.10.10.900">
    <property type="entry name" value="SBDS protein C-terminal domain, subdomain 1"/>
    <property type="match status" value="1"/>
</dbReference>
<keyword evidence="8" id="KW-1185">Reference proteome</keyword>
<feature type="domain" description="Ribosome maturation protein SDO1/SBDS N-terminal" evidence="2">
    <location>
        <begin position="7"/>
        <end position="94"/>
    </location>
</feature>
<evidence type="ECO:0000313" key="6">
    <source>
        <dbReference type="EMBL" id="ALG82473.1"/>
    </source>
</evidence>
<dbReference type="InterPro" id="IPR039100">
    <property type="entry name" value="Sdo1/SBDS-like"/>
</dbReference>
<dbReference type="InterPro" id="IPR046928">
    <property type="entry name" value="SDO1/SBDS_C"/>
</dbReference>
<dbReference type="Pfam" id="PF09377">
    <property type="entry name" value="SBDS_domain_II"/>
    <property type="match status" value="1"/>
</dbReference>
<dbReference type="SUPFAM" id="SSF89895">
    <property type="entry name" value="FYSH domain"/>
    <property type="match status" value="1"/>
</dbReference>
<dbReference type="GeneID" id="26010926"/>
<evidence type="ECO:0000313" key="7">
    <source>
        <dbReference type="Proteomes" id="UP000060390"/>
    </source>
</evidence>
<dbReference type="Gene3D" id="3.30.1250.10">
    <property type="entry name" value="Ribosome maturation protein SBDS, N-terminal domain"/>
    <property type="match status" value="1"/>
</dbReference>
<sequence>MISLDDAVTARLESHGARFEVLVDPDAALSMKRGEFDGDLEDVIAARDVFENASRGDRPAEEDLETVFGTTDPLEIIPEVVERGEIQITAEQRREMEEKKHRQLVNKIARNAVNPQMDDAPHPPDRIEAALEEAGFTIDPMKPVESQVDEALDALRPVIPIRFDEVTVAVQIPADYAGSAQAKIRTYGDLEREEWQPDGSWVGVLTFPAGLQNDFYDTVNDLTSGEAETQIIKDKDEISTR</sequence>
<accession>A0A0F7PEQ1</accession>
<evidence type="ECO:0000313" key="8">
    <source>
        <dbReference type="Proteomes" id="UP000069906"/>
    </source>
</evidence>
<dbReference type="PATRIC" id="fig|1604004.4.peg.1675"/>
<dbReference type="InterPro" id="IPR036786">
    <property type="entry name" value="Ribosome_mat_SBDS_N_sf"/>
</dbReference>
<dbReference type="NCBIfam" id="TIGR00291">
    <property type="entry name" value="RNA_SBDS"/>
    <property type="match status" value="1"/>
</dbReference>
<evidence type="ECO:0000259" key="2">
    <source>
        <dbReference type="Pfam" id="PF01172"/>
    </source>
</evidence>
<comment type="similarity">
    <text evidence="1">Belongs to the SDO1/SBDS family.</text>
</comment>
<reference evidence="7" key="2">
    <citation type="submission" date="2015-05" db="EMBL/GenBank/DDBJ databases">
        <title>Complete genome sequence of Halanaeroarchaeum sulfurireducens type strain M27-SA2, a sulfate-reducer haloarchaeon from marine anoxic lake Medee.</title>
        <authorList>
            <person name="Messina E."/>
            <person name="Kublanov I.V."/>
            <person name="Toshchakov S."/>
            <person name="Arcadi E."/>
            <person name="La Spada G."/>
            <person name="La Cono V."/>
            <person name="Yakimov M.M."/>
        </authorList>
    </citation>
    <scope>NUCLEOTIDE SEQUENCE [LARGE SCALE GENOMIC DNA]</scope>
    <source>
        <strain evidence="7">M27-SA2</strain>
    </source>
</reference>
<dbReference type="AlphaFoldDB" id="A0A0F7PEQ1"/>
<protein>
    <submittedName>
        <fullName evidence="5">RNA-associated protein</fullName>
    </submittedName>
</protein>
<dbReference type="KEGG" id="hsf:HLASA_1588"/>
<dbReference type="SUPFAM" id="SSF109728">
    <property type="entry name" value="Hypothetical protein AF0491, middle domain"/>
    <property type="match status" value="1"/>
</dbReference>
<dbReference type="PANTHER" id="PTHR10927:SF4">
    <property type="entry name" value="RIBOSOME MATURATION PROTEIN SDO1 HOMOLOG"/>
    <property type="match status" value="1"/>
</dbReference>
<proteinExistence type="inferred from homology"/>
<organism evidence="5 8">
    <name type="scientific">Halanaeroarchaeum sulfurireducens</name>
    <dbReference type="NCBI Taxonomy" id="1604004"/>
    <lineage>
        <taxon>Archaea</taxon>
        <taxon>Methanobacteriati</taxon>
        <taxon>Methanobacteriota</taxon>
        <taxon>Stenosarchaea group</taxon>
        <taxon>Halobacteria</taxon>
        <taxon>Halobacteriales</taxon>
        <taxon>Halobacteriaceae</taxon>
        <taxon>Halanaeroarchaeum</taxon>
    </lineage>
</organism>